<keyword evidence="1" id="KW-0812">Transmembrane</keyword>
<protein>
    <submittedName>
        <fullName evidence="2">Uncharacterized protein</fullName>
    </submittedName>
</protein>
<feature type="transmembrane region" description="Helical" evidence="1">
    <location>
        <begin position="5"/>
        <end position="24"/>
    </location>
</feature>
<organism evidence="2">
    <name type="scientific">CrAss-like virus sp. ctXt06</name>
    <dbReference type="NCBI Taxonomy" id="2825837"/>
    <lineage>
        <taxon>Viruses</taxon>
        <taxon>Duplodnaviria</taxon>
        <taxon>Heunggongvirae</taxon>
        <taxon>Uroviricota</taxon>
        <taxon>Caudoviricetes</taxon>
        <taxon>Crassvirales</taxon>
    </lineage>
</organism>
<name>A0A8S5V716_9CAUD</name>
<feature type="transmembrane region" description="Helical" evidence="1">
    <location>
        <begin position="30"/>
        <end position="48"/>
    </location>
</feature>
<evidence type="ECO:0000313" key="2">
    <source>
        <dbReference type="EMBL" id="DAG02407.1"/>
    </source>
</evidence>
<dbReference type="EMBL" id="BK016209">
    <property type="protein sequence ID" value="DAG02407.1"/>
    <property type="molecule type" value="Genomic_DNA"/>
</dbReference>
<accession>A0A8S5V716</accession>
<keyword evidence="1" id="KW-1133">Transmembrane helix</keyword>
<sequence>MDIKIFKWILNLLIIPLMTISLSFIINGNIIIGIIFFIELIFMSAIINSNDKHN</sequence>
<reference evidence="2" key="1">
    <citation type="journal article" date="2021" name="Proc. Natl. Acad. Sci. U.S.A.">
        <title>A Catalog of Tens of Thousands of Viruses from Human Metagenomes Reveals Hidden Associations with Chronic Diseases.</title>
        <authorList>
            <person name="Tisza M.J."/>
            <person name="Buck C.B."/>
        </authorList>
    </citation>
    <scope>NUCLEOTIDE SEQUENCE</scope>
    <source>
        <strain evidence="2">CtXt06</strain>
    </source>
</reference>
<evidence type="ECO:0000256" key="1">
    <source>
        <dbReference type="SAM" id="Phobius"/>
    </source>
</evidence>
<keyword evidence="1" id="KW-0472">Membrane</keyword>
<proteinExistence type="predicted"/>